<dbReference type="EMBL" id="CAKW01000099">
    <property type="protein sequence ID" value="CCJ73289.1"/>
    <property type="molecule type" value="Genomic_DNA"/>
</dbReference>
<sequence length="39" mass="4392">MHQSAGIGNSLFQLSGQYFTRKIKFAVGKIDNGYLIFLK</sequence>
<gene>
    <name evidence="1" type="ORF">BN137_2665</name>
</gene>
<proteinExistence type="predicted"/>
<comment type="caution">
    <text evidence="1">The sequence shown here is derived from an EMBL/GenBank/DDBJ whole genome shotgun (WGS) entry which is preliminary data.</text>
</comment>
<organism evidence="1 2">
    <name type="scientific">Cronobacter condimenti 1330</name>
    <dbReference type="NCBI Taxonomy" id="1073999"/>
    <lineage>
        <taxon>Bacteria</taxon>
        <taxon>Pseudomonadati</taxon>
        <taxon>Pseudomonadota</taxon>
        <taxon>Gammaproteobacteria</taxon>
        <taxon>Enterobacterales</taxon>
        <taxon>Enterobacteriaceae</taxon>
        <taxon>Cronobacter</taxon>
    </lineage>
</organism>
<name>K8ABX7_9ENTR</name>
<dbReference type="AlphaFoldDB" id="K8ABX7"/>
<evidence type="ECO:0000313" key="1">
    <source>
        <dbReference type="EMBL" id="CCJ73289.1"/>
    </source>
</evidence>
<protein>
    <submittedName>
        <fullName evidence="1">Uncharacterized protein</fullName>
    </submittedName>
</protein>
<accession>K8ABX7</accession>
<reference evidence="1" key="1">
    <citation type="submission" date="2012-07" db="EMBL/GenBank/DDBJ databases">
        <authorList>
            <person name="Cummings C."/>
        </authorList>
    </citation>
    <scope>NUCLEOTIDE SEQUENCE</scope>
    <source>
        <strain evidence="1">1330</strain>
    </source>
</reference>
<evidence type="ECO:0000313" key="2">
    <source>
        <dbReference type="Proteomes" id="UP000009340"/>
    </source>
</evidence>
<dbReference type="Proteomes" id="UP000009340">
    <property type="component" value="Unassembled WGS sequence"/>
</dbReference>